<reference evidence="5" key="1">
    <citation type="submission" date="2021-01" db="EMBL/GenBank/DDBJ databases">
        <authorList>
            <person name="Corre E."/>
            <person name="Pelletier E."/>
            <person name="Niang G."/>
            <person name="Scheremetjew M."/>
            <person name="Finn R."/>
            <person name="Kale V."/>
            <person name="Holt S."/>
            <person name="Cochrane G."/>
            <person name="Meng A."/>
            <person name="Brown T."/>
            <person name="Cohen L."/>
        </authorList>
    </citation>
    <scope>NUCLEOTIDE SEQUENCE</scope>
    <source>
        <strain evidence="5">CCMP1413</strain>
    </source>
</reference>
<dbReference type="InterPro" id="IPR014721">
    <property type="entry name" value="Ribsml_uS5_D2-typ_fold_subgr"/>
</dbReference>
<keyword evidence="1" id="KW-0547">Nucleotide-binding</keyword>
<keyword evidence="2" id="KW-0067">ATP-binding</keyword>
<sequence length="907" mass="97964">MADCVLVDCVPVACAAAARARVPCVCVTNFSWDFIYADFMVAAGKESRHIVWQIAEDYASCAMLLRLPGFTPMPAFRQVIDVPLVVRRARRARADVRAELGIREGERLLLFNFGGQDASWQLLEEFLPPGWKCVVCTMLPLNGESQLPPRFFRPSSEDAYIPDILNACDAMLGKIGYGTTSEALAHGIPMVFVRRDFFNEEPFLRKLLEVNGASVEMPRRDFFAGRWAPYLEAALRLRVQYKGALNGAEMVADAVEAVAAGNTEAPLIASAPPERATRVRLRDTIVFGYQLQRAHQRTFDVPEWYGDLYRKAARRWPADSGGEQTHAAPSSLADAEPTMDAHFSVLDGDAMLHADSDVSSFLSLLARLSEPQAEISPRSLPEWRAAGALFDWDSPITVSRAPGRLDVMGGIADYSGSLVLQMPIAQACVVALQRQPVGKQRLWQHTRHRHNELRRNCSDASGDAGVAAISAHGVASIRLVSTGADAGNRAPTFDMDLRDLFDASGEVLSYERARAYFEQDTSRRWAAYVVGAVVVLMREKGVRFEDGMAILVHSEVPEGKGVSSSASVEVAAMSALAGAHGLELDRKELAVLCQKVENLVVGAPCGLMDQMASACGMDGSLMRMLCQPDLLQPELHVPSHVALWGIDSGIRHSVGGSDYGSVRVGAFMGKALINARRAEVERSSADAEGDMHGAAKAALKPIRHLAELRVHDFEKVYEGRLPETMSGEDFLRVCPDGHGDSVTTIDRATTYAVRAPTAHPVREHFRVRAFAQVLCAEDSDEQLEVLGELMFQSHESYGACGLGSTGTDRLVELVREEAESGGGALHGAKITGGGSGGTVCVLGRAGVAGEAALSRIVERYASETGHKPYVFSGSSEGAAAFGTLKVLRKKESSDGGGKRLLLSAGPA</sequence>
<dbReference type="GO" id="GO:0005524">
    <property type="term" value="F:ATP binding"/>
    <property type="evidence" value="ECO:0007669"/>
    <property type="project" value="UniProtKB-KW"/>
</dbReference>
<evidence type="ECO:0000256" key="1">
    <source>
        <dbReference type="ARBA" id="ARBA00022741"/>
    </source>
</evidence>
<dbReference type="Pfam" id="PF10509">
    <property type="entry name" value="GalKase_gal_bdg"/>
    <property type="match status" value="1"/>
</dbReference>
<organism evidence="5">
    <name type="scientific">Prasinoderma coloniale</name>
    <dbReference type="NCBI Taxonomy" id="156133"/>
    <lineage>
        <taxon>Eukaryota</taxon>
        <taxon>Viridiplantae</taxon>
        <taxon>Prasinodermophyta</taxon>
        <taxon>Prasinodermophyceae</taxon>
        <taxon>Prasinodermales</taxon>
        <taxon>Prasinodermaceae</taxon>
        <taxon>Prasinoderma</taxon>
    </lineage>
</organism>
<evidence type="ECO:0000256" key="2">
    <source>
        <dbReference type="ARBA" id="ARBA00022840"/>
    </source>
</evidence>
<dbReference type="Gene3D" id="3.30.70.890">
    <property type="entry name" value="GHMP kinase, C-terminal domain"/>
    <property type="match status" value="1"/>
</dbReference>
<dbReference type="Gene3D" id="3.40.50.2000">
    <property type="entry name" value="Glycogen Phosphorylase B"/>
    <property type="match status" value="1"/>
</dbReference>
<dbReference type="SUPFAM" id="SSF53756">
    <property type="entry name" value="UDP-Glycosyltransferase/glycogen phosphorylase"/>
    <property type="match status" value="1"/>
</dbReference>
<dbReference type="EMBL" id="HBDZ01004617">
    <property type="protein sequence ID" value="CAD8234357.1"/>
    <property type="molecule type" value="Transcribed_RNA"/>
</dbReference>
<dbReference type="PRINTS" id="PR00959">
    <property type="entry name" value="MEVGALKINASE"/>
</dbReference>
<dbReference type="PANTHER" id="PTHR38134">
    <property type="entry name" value="SLR1395 PROTEIN"/>
    <property type="match status" value="1"/>
</dbReference>
<dbReference type="InterPro" id="IPR019539">
    <property type="entry name" value="GalKase_N"/>
</dbReference>
<evidence type="ECO:0000259" key="3">
    <source>
        <dbReference type="Pfam" id="PF00288"/>
    </source>
</evidence>
<dbReference type="AlphaFoldDB" id="A0A7R9TFR1"/>
<dbReference type="SUPFAM" id="SSF55060">
    <property type="entry name" value="GHMP Kinase, C-terminal domain"/>
    <property type="match status" value="1"/>
</dbReference>
<dbReference type="Gene3D" id="3.30.230.10">
    <property type="match status" value="1"/>
</dbReference>
<accession>A0A7R9TFR1</accession>
<dbReference type="InterPro" id="IPR006204">
    <property type="entry name" value="GHMP_kinase_N_dom"/>
</dbReference>
<name>A0A7R9TFR1_9VIRI</name>
<dbReference type="InterPro" id="IPR020568">
    <property type="entry name" value="Ribosomal_Su5_D2-typ_SF"/>
</dbReference>
<feature type="domain" description="GHMP kinase N-terminal" evidence="3">
    <location>
        <begin position="528"/>
        <end position="616"/>
    </location>
</feature>
<dbReference type="PANTHER" id="PTHR38134:SF2">
    <property type="entry name" value="GALACTOKINASE"/>
    <property type="match status" value="1"/>
</dbReference>
<feature type="domain" description="Galactokinase N-terminal" evidence="4">
    <location>
        <begin position="395"/>
        <end position="433"/>
    </location>
</feature>
<evidence type="ECO:0000313" key="5">
    <source>
        <dbReference type="EMBL" id="CAD8234357.1"/>
    </source>
</evidence>
<evidence type="ECO:0008006" key="6">
    <source>
        <dbReference type="Google" id="ProtNLM"/>
    </source>
</evidence>
<dbReference type="InterPro" id="IPR053205">
    <property type="entry name" value="GHMP_kinase_L-arabinokinase"/>
</dbReference>
<dbReference type="Pfam" id="PF00288">
    <property type="entry name" value="GHMP_kinases_N"/>
    <property type="match status" value="1"/>
</dbReference>
<dbReference type="GO" id="GO:0005975">
    <property type="term" value="P:carbohydrate metabolic process"/>
    <property type="evidence" value="ECO:0007669"/>
    <property type="project" value="UniProtKB-ARBA"/>
</dbReference>
<dbReference type="SUPFAM" id="SSF54211">
    <property type="entry name" value="Ribosomal protein S5 domain 2-like"/>
    <property type="match status" value="1"/>
</dbReference>
<proteinExistence type="predicted"/>
<gene>
    <name evidence="5" type="ORF">PCOL08062_LOCUS3529</name>
</gene>
<evidence type="ECO:0000259" key="4">
    <source>
        <dbReference type="Pfam" id="PF10509"/>
    </source>
</evidence>
<dbReference type="FunFam" id="3.30.230.10:FF:000037">
    <property type="entry name" value="L-arabinokinase"/>
    <property type="match status" value="1"/>
</dbReference>
<dbReference type="InterPro" id="IPR036554">
    <property type="entry name" value="GHMP_kinase_C_sf"/>
</dbReference>
<protein>
    <recommendedName>
        <fullName evidence="6">Galactokinase</fullName>
    </recommendedName>
</protein>